<accession>A0A1X7U683</accession>
<evidence type="ECO:0008006" key="2">
    <source>
        <dbReference type="Google" id="ProtNLM"/>
    </source>
</evidence>
<dbReference type="PANTHER" id="PTHR24559">
    <property type="entry name" value="TRANSPOSON TY3-I GAG-POL POLYPROTEIN"/>
    <property type="match status" value="1"/>
</dbReference>
<dbReference type="Gene3D" id="3.30.70.270">
    <property type="match status" value="1"/>
</dbReference>
<dbReference type="PANTHER" id="PTHR24559:SF435">
    <property type="entry name" value="RIBONUCLEASE H"/>
    <property type="match status" value="1"/>
</dbReference>
<evidence type="ECO:0000313" key="1">
    <source>
        <dbReference type="EnsemblMetazoa" id="Aqu2.1.23437_001"/>
    </source>
</evidence>
<dbReference type="InParanoid" id="A0A1X7U683"/>
<dbReference type="InterPro" id="IPR043502">
    <property type="entry name" value="DNA/RNA_pol_sf"/>
</dbReference>
<name>A0A1X7U683_AMPQE</name>
<sequence length="75" mass="8698">MLDRNVIAKSHSPWSSPIILVQKKDRSLQFCVDYCKINEVTKKNAYLLRCIDETLDILARSVWFTTLDLQVVTGR</sequence>
<protein>
    <recommendedName>
        <fullName evidence="2">Reverse transcriptase domain-containing protein</fullName>
    </recommendedName>
</protein>
<proteinExistence type="predicted"/>
<dbReference type="STRING" id="400682.A0A1X7U683"/>
<dbReference type="SUPFAM" id="SSF56672">
    <property type="entry name" value="DNA/RNA polymerases"/>
    <property type="match status" value="1"/>
</dbReference>
<dbReference type="Gene3D" id="3.10.10.10">
    <property type="entry name" value="HIV Type 1 Reverse Transcriptase, subunit A, domain 1"/>
    <property type="match status" value="1"/>
</dbReference>
<reference evidence="1" key="1">
    <citation type="submission" date="2017-05" db="UniProtKB">
        <authorList>
            <consortium name="EnsemblMetazoa"/>
        </authorList>
    </citation>
    <scope>IDENTIFICATION</scope>
</reference>
<dbReference type="InterPro" id="IPR053134">
    <property type="entry name" value="RNA-dir_DNA_polymerase"/>
</dbReference>
<dbReference type="EnsemblMetazoa" id="Aqu2.1.23437_001">
    <property type="protein sequence ID" value="Aqu2.1.23437_001"/>
    <property type="gene ID" value="Aqu2.1.23437"/>
</dbReference>
<dbReference type="InterPro" id="IPR043128">
    <property type="entry name" value="Rev_trsase/Diguanyl_cyclase"/>
</dbReference>
<organism evidence="1">
    <name type="scientific">Amphimedon queenslandica</name>
    <name type="common">Sponge</name>
    <dbReference type="NCBI Taxonomy" id="400682"/>
    <lineage>
        <taxon>Eukaryota</taxon>
        <taxon>Metazoa</taxon>
        <taxon>Porifera</taxon>
        <taxon>Demospongiae</taxon>
        <taxon>Heteroscleromorpha</taxon>
        <taxon>Haplosclerida</taxon>
        <taxon>Niphatidae</taxon>
        <taxon>Amphimedon</taxon>
    </lineage>
</organism>
<dbReference type="AlphaFoldDB" id="A0A1X7U683"/>